<reference evidence="3 4" key="1">
    <citation type="journal article" date="2018" name="Microb. Genom.">
        <title>Expanding an expanded genome: long-read sequencing of Trypanosoma cruzi.</title>
        <authorList>
            <person name="Berna L."/>
            <person name="Rodriguez M."/>
            <person name="Chiribao M.L."/>
            <person name="Parodi-Talice A."/>
            <person name="Pita S."/>
            <person name="Rijo G."/>
            <person name="Alvarez-Valin F."/>
            <person name="Robello C."/>
        </authorList>
    </citation>
    <scope>NUCLEOTIDE SEQUENCE [LARGE SCALE GENOMIC DNA]</scope>
    <source>
        <strain evidence="3 4">TCC</strain>
    </source>
</reference>
<feature type="signal peptide" evidence="2">
    <location>
        <begin position="1"/>
        <end position="27"/>
    </location>
</feature>
<feature type="region of interest" description="Disordered" evidence="1">
    <location>
        <begin position="80"/>
        <end position="171"/>
    </location>
</feature>
<feature type="compositionally biased region" description="Polar residues" evidence="1">
    <location>
        <begin position="296"/>
        <end position="308"/>
    </location>
</feature>
<dbReference type="VEuPathDB" id="TriTrypDB:TcCLB.510047.120"/>
<feature type="compositionally biased region" description="Polar residues" evidence="1">
    <location>
        <begin position="356"/>
        <end position="365"/>
    </location>
</feature>
<keyword evidence="2" id="KW-0732">Signal</keyword>
<evidence type="ECO:0000313" key="3">
    <source>
        <dbReference type="EMBL" id="PWV15292.1"/>
    </source>
</evidence>
<feature type="compositionally biased region" description="Polar residues" evidence="1">
    <location>
        <begin position="267"/>
        <end position="279"/>
    </location>
</feature>
<dbReference type="Proteomes" id="UP000246078">
    <property type="component" value="Unassembled WGS sequence"/>
</dbReference>
<gene>
    <name evidence="3" type="ORF">C3747_30g146</name>
</gene>
<comment type="caution">
    <text evidence="3">The sequence shown here is derived from an EMBL/GenBank/DDBJ whole genome shotgun (WGS) entry which is preliminary data.</text>
</comment>
<feature type="compositionally biased region" description="Polar residues" evidence="1">
    <location>
        <begin position="315"/>
        <end position="340"/>
    </location>
</feature>
<feature type="compositionally biased region" description="Polar residues" evidence="1">
    <location>
        <begin position="153"/>
        <end position="163"/>
    </location>
</feature>
<evidence type="ECO:0000256" key="1">
    <source>
        <dbReference type="SAM" id="MobiDB-lite"/>
    </source>
</evidence>
<protein>
    <submittedName>
        <fullName evidence="3">Mucin-associated surface protein (MASP)</fullName>
    </submittedName>
</protein>
<proteinExistence type="predicted"/>
<dbReference type="VEuPathDB" id="TriTrypDB:TcCLB.510921.30"/>
<dbReference type="VEuPathDB" id="TriTrypDB:TcBrA4_0173650"/>
<feature type="region of interest" description="Disordered" evidence="1">
    <location>
        <begin position="190"/>
        <end position="365"/>
    </location>
</feature>
<feature type="compositionally biased region" description="Low complexity" evidence="1">
    <location>
        <begin position="120"/>
        <end position="142"/>
    </location>
</feature>
<feature type="compositionally biased region" description="Basic and acidic residues" evidence="1">
    <location>
        <begin position="205"/>
        <end position="218"/>
    </location>
</feature>
<dbReference type="EMBL" id="PRFC01000030">
    <property type="protein sequence ID" value="PWV15292.1"/>
    <property type="molecule type" value="Genomic_DNA"/>
</dbReference>
<dbReference type="VEuPathDB" id="TriTrypDB:TcCLB.511797.200"/>
<dbReference type="VEuPathDB" id="TriTrypDB:BCY84_12514"/>
<name>A0A2V2X4B4_TRYCR</name>
<organism evidence="3 4">
    <name type="scientific">Trypanosoma cruzi</name>
    <dbReference type="NCBI Taxonomy" id="5693"/>
    <lineage>
        <taxon>Eukaryota</taxon>
        <taxon>Discoba</taxon>
        <taxon>Euglenozoa</taxon>
        <taxon>Kinetoplastea</taxon>
        <taxon>Metakinetoplastina</taxon>
        <taxon>Trypanosomatida</taxon>
        <taxon>Trypanosomatidae</taxon>
        <taxon>Trypanosoma</taxon>
        <taxon>Schizotrypanum</taxon>
    </lineage>
</organism>
<feature type="chain" id="PRO_5015944073" evidence="2">
    <location>
        <begin position="28"/>
        <end position="386"/>
    </location>
</feature>
<dbReference type="AlphaFoldDB" id="A0A2V2X4B4"/>
<evidence type="ECO:0000256" key="2">
    <source>
        <dbReference type="SAM" id="SignalP"/>
    </source>
</evidence>
<accession>A0A2V2X4B4</accession>
<feature type="compositionally biased region" description="Basic and acidic residues" evidence="1">
    <location>
        <begin position="346"/>
        <end position="355"/>
    </location>
</feature>
<dbReference type="VEuPathDB" id="TriTrypDB:TcCLB.509867.20"/>
<sequence>MAMVMAGRVLLVCVLCVLCCGAGGVYARELDNKALGGYMALRGFGRNTSFLSNGSIKKLSTPLLLSASFISAMQAEAREEDVPSARVTDSPLSGATGLGTVPHVPGGPPAAEGKSLGPPSVSHSSRNTGGSSGNVGSVPSTTQNKSPEEIPLQEQTGTEQNFLSPEKKAADEKIDGAQIQDYSSALRQGVDDAATLDGEGINSLEETKNEKEDIKTPEAEESLEDPTKKLQGGETDPPASSTEKKPEPQPPHRTKNPATEENDSKNTDASTALPNTGQEDNPKKRRTEGPLHEAGTVQSTSTGIQEQTPAAAPNENPSSLPKEQSTVTQTTTNAQPLDSVQTKKRQSGDKKKLDNSDSSTAVSHTTSPLLLLLVVVCAAAAAVVAA</sequence>
<dbReference type="VEuPathDB" id="TriTrypDB:TcCL_ESM07340"/>
<evidence type="ECO:0000313" key="4">
    <source>
        <dbReference type="Proteomes" id="UP000246078"/>
    </source>
</evidence>
<dbReference type="VEuPathDB" id="TriTrypDB:TCDM_05772"/>
<dbReference type="VEuPathDB" id="TriTrypDB:TcCLB.510213.39"/>
<dbReference type="VEuPathDB" id="TriTrypDB:BCY84_08665"/>
<dbReference type="VEuPathDB" id="TriTrypDB:C3747_30g146"/>
<dbReference type="VEuPathDB" id="TriTrypDB:ECC02_011728"/>
<dbReference type="VEuPathDB" id="TriTrypDB:C4B63_3g833"/>